<evidence type="ECO:0000313" key="2">
    <source>
        <dbReference type="EMBL" id="KAH0448562.1"/>
    </source>
</evidence>
<dbReference type="InterPro" id="IPR051026">
    <property type="entry name" value="PI/PC_transfer"/>
</dbReference>
<reference evidence="2 3" key="1">
    <citation type="journal article" date="2021" name="Hortic Res">
        <title>Chromosome-scale assembly of the Dendrobium chrysotoxum genome enhances the understanding of orchid evolution.</title>
        <authorList>
            <person name="Zhang Y."/>
            <person name="Zhang G.Q."/>
            <person name="Zhang D."/>
            <person name="Liu X.D."/>
            <person name="Xu X.Y."/>
            <person name="Sun W.H."/>
            <person name="Yu X."/>
            <person name="Zhu X."/>
            <person name="Wang Z.W."/>
            <person name="Zhao X."/>
            <person name="Zhong W.Y."/>
            <person name="Chen H."/>
            <person name="Yin W.L."/>
            <person name="Huang T."/>
            <person name="Niu S.C."/>
            <person name="Liu Z.J."/>
        </authorList>
    </citation>
    <scope>NUCLEOTIDE SEQUENCE [LARGE SCALE GENOMIC DNA]</scope>
    <source>
        <strain evidence="2">Lindl</strain>
    </source>
</reference>
<proteinExistence type="predicted"/>
<dbReference type="AlphaFoldDB" id="A0AAV7FYR7"/>
<organism evidence="2 3">
    <name type="scientific">Dendrobium chrysotoxum</name>
    <name type="common">Orchid</name>
    <dbReference type="NCBI Taxonomy" id="161865"/>
    <lineage>
        <taxon>Eukaryota</taxon>
        <taxon>Viridiplantae</taxon>
        <taxon>Streptophyta</taxon>
        <taxon>Embryophyta</taxon>
        <taxon>Tracheophyta</taxon>
        <taxon>Spermatophyta</taxon>
        <taxon>Magnoliopsida</taxon>
        <taxon>Liliopsida</taxon>
        <taxon>Asparagales</taxon>
        <taxon>Orchidaceae</taxon>
        <taxon>Epidendroideae</taxon>
        <taxon>Malaxideae</taxon>
        <taxon>Dendrobiinae</taxon>
        <taxon>Dendrobium</taxon>
    </lineage>
</organism>
<evidence type="ECO:0000256" key="1">
    <source>
        <dbReference type="SAM" id="MobiDB-lite"/>
    </source>
</evidence>
<evidence type="ECO:0000313" key="3">
    <source>
        <dbReference type="Proteomes" id="UP000775213"/>
    </source>
</evidence>
<protein>
    <submittedName>
        <fullName evidence="2">Uncharacterized protein</fullName>
    </submittedName>
</protein>
<dbReference type="PANTHER" id="PTHR45657">
    <property type="entry name" value="CRAL-TRIO DOMAIN-CONTAINING PROTEIN YKL091C-RELATED"/>
    <property type="match status" value="1"/>
</dbReference>
<dbReference type="EMBL" id="JAGFBR010000019">
    <property type="protein sequence ID" value="KAH0448562.1"/>
    <property type="molecule type" value="Genomic_DNA"/>
</dbReference>
<comment type="caution">
    <text evidence="2">The sequence shown here is derived from an EMBL/GenBank/DDBJ whole genome shotgun (WGS) entry which is preliminary data.</text>
</comment>
<dbReference type="PANTHER" id="PTHR45657:SF8">
    <property type="entry name" value="PHOSPHATIDYLINOSITOL_PHOSPHATIDYLCHOLINE TRANSFER PROTEIN SFH13"/>
    <property type="match status" value="1"/>
</dbReference>
<name>A0AAV7FYR7_DENCH</name>
<sequence length="120" mass="14001">MHVSFTHKKESESIHPPCMYSPASSPHPSVEVIKEDTTNLCLKLQRLEILYSEISGRPAQMPMEKELILQESWQRIKLIEHELEKTKKVLHATIAKQMQIAELLEALQNKQWLKVSRKFL</sequence>
<dbReference type="Proteomes" id="UP000775213">
    <property type="component" value="Unassembled WGS sequence"/>
</dbReference>
<keyword evidence="3" id="KW-1185">Reference proteome</keyword>
<accession>A0AAV7FYR7</accession>
<feature type="region of interest" description="Disordered" evidence="1">
    <location>
        <begin position="1"/>
        <end position="29"/>
    </location>
</feature>
<gene>
    <name evidence="2" type="ORF">IEQ34_022362</name>
</gene>